<keyword evidence="1" id="KW-0732">Signal</keyword>
<dbReference type="AlphaFoldDB" id="A0A3D8QQ83"/>
<evidence type="ECO:0000313" key="3">
    <source>
        <dbReference type="Proteomes" id="UP000256328"/>
    </source>
</evidence>
<evidence type="ECO:0000313" key="2">
    <source>
        <dbReference type="EMBL" id="RDW63952.1"/>
    </source>
</evidence>
<organism evidence="2 3">
    <name type="scientific">Coleophoma crateriformis</name>
    <dbReference type="NCBI Taxonomy" id="565419"/>
    <lineage>
        <taxon>Eukaryota</taxon>
        <taxon>Fungi</taxon>
        <taxon>Dikarya</taxon>
        <taxon>Ascomycota</taxon>
        <taxon>Pezizomycotina</taxon>
        <taxon>Leotiomycetes</taxon>
        <taxon>Helotiales</taxon>
        <taxon>Dermateaceae</taxon>
        <taxon>Coleophoma</taxon>
    </lineage>
</organism>
<proteinExistence type="predicted"/>
<comment type="caution">
    <text evidence="2">The sequence shown here is derived from an EMBL/GenBank/DDBJ whole genome shotgun (WGS) entry which is preliminary data.</text>
</comment>
<gene>
    <name evidence="2" type="ORF">BP5796_10454</name>
</gene>
<sequence length="500" mass="49604">MVPLYVLVILAVAGNAMASSSRGESQSAELYSSIYSSLVARMSRRSQNTTMDVTDSVETTATVGPSSEDFTYQTKSSLDSVFSLTRADTSVPVLFSPTPAVQTLQSVPISSGSESSAWLAVTTPSVNIVPGGGATVAISEISIVVSLALSGSDAVTDGTTTKTLDQSQTTLVSAFIVDSTTFSQDSASQFVAGSATLTSGGAVTITESAGLATISLEPSGSAVIVGGITSSPPAPTSGSILFGNSIISQDSQSNVVIGSQTLSPGSAITVSGQTVSLSPSGSAVIINGFSLPSQSPTPPPVVISYGSLAITANSQSGFVIGSQTLFPGSAITVSGQVLALPGPSSTPRGVIVLGSSTITENLASNFVIGSQTLTPGGVITAGSEIVSLSPTGTAIEINGLTSSLQTIPSTSPTTFSSTQSASPSPVLSLVIGSQTLTLGASITIGGDILSLAPSGTSVVIVGSVTSAISTATKKSAAEKGVENCPSFVLVAMFSILAALF</sequence>
<dbReference type="EMBL" id="PDLN01000016">
    <property type="protein sequence ID" value="RDW63952.1"/>
    <property type="molecule type" value="Genomic_DNA"/>
</dbReference>
<protein>
    <submittedName>
        <fullName evidence="2">Uncharacterized protein</fullName>
    </submittedName>
</protein>
<accession>A0A3D8QQ83</accession>
<reference evidence="2 3" key="1">
    <citation type="journal article" date="2018" name="IMA Fungus">
        <title>IMA Genome-F 9: Draft genome sequence of Annulohypoxylon stygium, Aspergillus mulundensis, Berkeleyomyces basicola (syn. Thielaviopsis basicola), Ceratocystis smalleyi, two Cercospora beticola strains, Coleophoma cylindrospora, Fusarium fracticaudum, Phialophora cf. hyalina, and Morchella septimelata.</title>
        <authorList>
            <person name="Wingfield B.D."/>
            <person name="Bills G.F."/>
            <person name="Dong Y."/>
            <person name="Huang W."/>
            <person name="Nel W.J."/>
            <person name="Swalarsk-Parry B.S."/>
            <person name="Vaghefi N."/>
            <person name="Wilken P.M."/>
            <person name="An Z."/>
            <person name="de Beer Z.W."/>
            <person name="De Vos L."/>
            <person name="Chen L."/>
            <person name="Duong T.A."/>
            <person name="Gao Y."/>
            <person name="Hammerbacher A."/>
            <person name="Kikkert J.R."/>
            <person name="Li Y."/>
            <person name="Li H."/>
            <person name="Li K."/>
            <person name="Li Q."/>
            <person name="Liu X."/>
            <person name="Ma X."/>
            <person name="Naidoo K."/>
            <person name="Pethybridge S.J."/>
            <person name="Sun J."/>
            <person name="Steenkamp E.T."/>
            <person name="van der Nest M.A."/>
            <person name="van Wyk S."/>
            <person name="Wingfield M.J."/>
            <person name="Xiong C."/>
            <person name="Yue Q."/>
            <person name="Zhang X."/>
        </authorList>
    </citation>
    <scope>NUCLEOTIDE SEQUENCE [LARGE SCALE GENOMIC DNA]</scope>
    <source>
        <strain evidence="2 3">BP5796</strain>
    </source>
</reference>
<feature type="signal peptide" evidence="1">
    <location>
        <begin position="1"/>
        <end position="18"/>
    </location>
</feature>
<dbReference type="Proteomes" id="UP000256328">
    <property type="component" value="Unassembled WGS sequence"/>
</dbReference>
<feature type="chain" id="PRO_5017809832" evidence="1">
    <location>
        <begin position="19"/>
        <end position="500"/>
    </location>
</feature>
<evidence type="ECO:0000256" key="1">
    <source>
        <dbReference type="SAM" id="SignalP"/>
    </source>
</evidence>
<name>A0A3D8QQ83_9HELO</name>
<dbReference type="OrthoDB" id="3642826at2759"/>
<keyword evidence="3" id="KW-1185">Reference proteome</keyword>